<dbReference type="FunFam" id="3.40.50.1260:FF:000003">
    <property type="entry name" value="Phosphoglycerate kinase"/>
    <property type="match status" value="1"/>
</dbReference>
<feature type="binding site" evidence="12">
    <location>
        <position position="168"/>
    </location>
    <ligand>
        <name>substrate</name>
    </ligand>
</feature>
<protein>
    <recommendedName>
        <fullName evidence="6 12">Phosphoglycerate kinase</fullName>
        <ecNumber evidence="5 12">2.7.2.3</ecNumber>
    </recommendedName>
</protein>
<feature type="binding site" evidence="12">
    <location>
        <position position="34"/>
    </location>
    <ligand>
        <name>substrate</name>
    </ligand>
</feature>
<accession>F0H7I3</accession>
<dbReference type="GeneID" id="66711948"/>
<dbReference type="Pfam" id="PF00162">
    <property type="entry name" value="PGK"/>
    <property type="match status" value="1"/>
</dbReference>
<dbReference type="PANTHER" id="PTHR11406">
    <property type="entry name" value="PHOSPHOGLYCERATE KINASE"/>
    <property type="match status" value="1"/>
</dbReference>
<dbReference type="AlphaFoldDB" id="F0H7I3"/>
<dbReference type="EC" id="2.7.2.3" evidence="5 12"/>
<dbReference type="GO" id="GO:0005829">
    <property type="term" value="C:cytosol"/>
    <property type="evidence" value="ECO:0007669"/>
    <property type="project" value="TreeGrafter"/>
</dbReference>
<comment type="subcellular location">
    <subcellularLocation>
        <location evidence="12">Cytoplasm</location>
    </subcellularLocation>
</comment>
<dbReference type="SUPFAM" id="SSF53748">
    <property type="entry name" value="Phosphoglycerate kinase"/>
    <property type="match status" value="1"/>
</dbReference>
<keyword evidence="10 12" id="KW-0067">ATP-binding</keyword>
<comment type="catalytic activity">
    <reaction evidence="1 12 15">
        <text>(2R)-3-phosphoglycerate + ATP = (2R)-3-phospho-glyceroyl phosphate + ADP</text>
        <dbReference type="Rhea" id="RHEA:14801"/>
        <dbReference type="ChEBI" id="CHEBI:30616"/>
        <dbReference type="ChEBI" id="CHEBI:57604"/>
        <dbReference type="ChEBI" id="CHEBI:58272"/>
        <dbReference type="ChEBI" id="CHEBI:456216"/>
        <dbReference type="EC" id="2.7.2.3"/>
    </reaction>
</comment>
<comment type="pathway">
    <text evidence="2 12">Carbohydrate degradation; glycolysis; pyruvate from D-glyceraldehyde 3-phosphate: step 2/5.</text>
</comment>
<dbReference type="PIRSF" id="PIRSF000724">
    <property type="entry name" value="Pgk"/>
    <property type="match status" value="1"/>
</dbReference>
<dbReference type="InterPro" id="IPR001576">
    <property type="entry name" value="Phosphoglycerate_kinase"/>
</dbReference>
<comment type="similarity">
    <text evidence="3 12 15">Belongs to the phosphoglycerate kinase family.</text>
</comment>
<evidence type="ECO:0000256" key="13">
    <source>
        <dbReference type="PIRSR" id="PIRSR000724-1"/>
    </source>
</evidence>
<keyword evidence="11 12" id="KW-0324">Glycolysis</keyword>
<name>F0H7I3_9BACT</name>
<feature type="binding site" evidence="13">
    <location>
        <position position="114"/>
    </location>
    <ligand>
        <name>(2R)-3-phosphoglycerate</name>
        <dbReference type="ChEBI" id="CHEBI:58272"/>
    </ligand>
</feature>
<comment type="caution">
    <text evidence="16">The sequence shown here is derived from an EMBL/GenBank/DDBJ whole genome shotgun (WGS) entry which is preliminary data.</text>
</comment>
<evidence type="ECO:0000256" key="14">
    <source>
        <dbReference type="PIRSR" id="PIRSR000724-2"/>
    </source>
</evidence>
<dbReference type="FunFam" id="3.40.50.1260:FF:000006">
    <property type="entry name" value="Phosphoglycerate kinase"/>
    <property type="match status" value="1"/>
</dbReference>
<feature type="binding site" evidence="12 14">
    <location>
        <begin position="373"/>
        <end position="376"/>
    </location>
    <ligand>
        <name>ATP</name>
        <dbReference type="ChEBI" id="CHEBI:30616"/>
    </ligand>
</feature>
<dbReference type="GO" id="GO:0005524">
    <property type="term" value="F:ATP binding"/>
    <property type="evidence" value="ECO:0007669"/>
    <property type="project" value="UniProtKB-KW"/>
</dbReference>
<dbReference type="HAMAP" id="MF_00145">
    <property type="entry name" value="Phosphoglyc_kinase"/>
    <property type="match status" value="1"/>
</dbReference>
<gene>
    <name evidence="12 16" type="primary">pgk</name>
    <name evidence="16" type="ORF">HMPREF9303_1400</name>
</gene>
<evidence type="ECO:0000256" key="6">
    <source>
        <dbReference type="ARBA" id="ARBA00016471"/>
    </source>
</evidence>
<evidence type="ECO:0000256" key="10">
    <source>
        <dbReference type="ARBA" id="ARBA00022840"/>
    </source>
</evidence>
<evidence type="ECO:0000256" key="15">
    <source>
        <dbReference type="RuleBase" id="RU000532"/>
    </source>
</evidence>
<feature type="binding site" evidence="12 13">
    <location>
        <begin position="18"/>
        <end position="20"/>
    </location>
    <ligand>
        <name>substrate</name>
    </ligand>
</feature>
<proteinExistence type="inferred from homology"/>
<evidence type="ECO:0000256" key="5">
    <source>
        <dbReference type="ARBA" id="ARBA00013061"/>
    </source>
</evidence>
<dbReference type="InterPro" id="IPR036043">
    <property type="entry name" value="Phosphoglycerate_kinase_sf"/>
</dbReference>
<dbReference type="PRINTS" id="PR00477">
    <property type="entry name" value="PHGLYCKINASE"/>
</dbReference>
<keyword evidence="17" id="KW-1185">Reference proteome</keyword>
<keyword evidence="12" id="KW-0963">Cytoplasm</keyword>
<feature type="binding site" evidence="13">
    <location>
        <position position="34"/>
    </location>
    <ligand>
        <name>(2R)-3-phosphoglycerate</name>
        <dbReference type="ChEBI" id="CHEBI:58272"/>
    </ligand>
</feature>
<sequence length="416" mass="44383">MKINDFNFAGHKAIVRVDFNVPLDENGHVTDETRIRGALPTLKKVLADGGALIMMSHMGKPKGKVKPELSLSQIVKNVSNALGVEVKFAKDAGNADAEAAALKGGEALLLENLRYYPEEEGKPVGVEKGTPEYDAAKAEMKNRQKDFAKKLASYADVYVNDAFGTAHRKHASTAVIADYFDADHKMLGFLMEKEVTAINNVLKNAQHPFTAIIGGSKVSSKLGVIKNLLDKVDNLIIGGGMGYTFIKAQGGKIGKSLHEDDLMPEALNVMAAAKEKGVNLSLSVATVCGKEFSNDTERKTFPIDQIPDEWEGMDASEESIKAWKKIILNSKTILWNGPVGVFELENFAKGTGEIAKAVAQATQENGAYSLVGGGDSVAAVNKFGLADKVSYVSTGGGAMLEAIEGKVLPGVAAIEK</sequence>
<evidence type="ECO:0000256" key="8">
    <source>
        <dbReference type="ARBA" id="ARBA00022741"/>
    </source>
</evidence>
<evidence type="ECO:0000313" key="16">
    <source>
        <dbReference type="EMBL" id="EGC86253.1"/>
    </source>
</evidence>
<feature type="binding site" evidence="12 13">
    <location>
        <begin position="57"/>
        <end position="60"/>
    </location>
    <ligand>
        <name>substrate</name>
    </ligand>
</feature>
<reference evidence="16 17" key="1">
    <citation type="submission" date="2011-02" db="EMBL/GenBank/DDBJ databases">
        <authorList>
            <person name="Durkin A.S."/>
            <person name="Madupu R."/>
            <person name="Torralba M."/>
            <person name="Gillis M."/>
            <person name="Methe B."/>
            <person name="Sutton G."/>
            <person name="Nelson K.E."/>
        </authorList>
    </citation>
    <scope>NUCLEOTIDE SEQUENCE [LARGE SCALE GENOMIC DNA]</scope>
    <source>
        <strain evidence="16 17">CRIS 18C-A</strain>
    </source>
</reference>
<dbReference type="GO" id="GO:0006094">
    <property type="term" value="P:gluconeogenesis"/>
    <property type="evidence" value="ECO:0007669"/>
    <property type="project" value="TreeGrafter"/>
</dbReference>
<dbReference type="RefSeq" id="WP_004353489.1">
    <property type="nucleotide sequence ID" value="NZ_AEXO01000069.1"/>
</dbReference>
<feature type="binding site" evidence="12 14">
    <location>
        <position position="312"/>
    </location>
    <ligand>
        <name>ATP</name>
        <dbReference type="ChEBI" id="CHEBI:30616"/>
    </ligand>
</feature>
<dbReference type="GO" id="GO:0006096">
    <property type="term" value="P:glycolytic process"/>
    <property type="evidence" value="ECO:0007669"/>
    <property type="project" value="UniProtKB-UniRule"/>
</dbReference>
<keyword evidence="8 12" id="KW-0547">Nucleotide-binding</keyword>
<evidence type="ECO:0000256" key="2">
    <source>
        <dbReference type="ARBA" id="ARBA00004838"/>
    </source>
</evidence>
<dbReference type="PANTHER" id="PTHR11406:SF23">
    <property type="entry name" value="PHOSPHOGLYCERATE KINASE 1, CHLOROPLASTIC-RELATED"/>
    <property type="match status" value="1"/>
</dbReference>
<evidence type="ECO:0000256" key="4">
    <source>
        <dbReference type="ARBA" id="ARBA00011245"/>
    </source>
</evidence>
<keyword evidence="7 12" id="KW-0808">Transferase</keyword>
<evidence type="ECO:0000313" key="17">
    <source>
        <dbReference type="Proteomes" id="UP000003155"/>
    </source>
</evidence>
<dbReference type="Gene3D" id="3.40.50.1260">
    <property type="entry name" value="Phosphoglycerate kinase, N-terminal domain"/>
    <property type="match status" value="2"/>
</dbReference>
<comment type="subunit">
    <text evidence="4 12">Monomer.</text>
</comment>
<dbReference type="UniPathway" id="UPA00109">
    <property type="reaction ID" value="UER00185"/>
</dbReference>
<feature type="binding site" evidence="12">
    <location>
        <position position="114"/>
    </location>
    <ligand>
        <name>substrate</name>
    </ligand>
</feature>
<evidence type="ECO:0000256" key="9">
    <source>
        <dbReference type="ARBA" id="ARBA00022777"/>
    </source>
</evidence>
<organism evidence="16 17">
    <name type="scientific">Prevotella denticola CRIS 18C-A</name>
    <dbReference type="NCBI Taxonomy" id="944557"/>
    <lineage>
        <taxon>Bacteria</taxon>
        <taxon>Pseudomonadati</taxon>
        <taxon>Bacteroidota</taxon>
        <taxon>Bacteroidia</taxon>
        <taxon>Bacteroidales</taxon>
        <taxon>Prevotellaceae</taxon>
        <taxon>Prevotella</taxon>
    </lineage>
</organism>
<dbReference type="Proteomes" id="UP000003155">
    <property type="component" value="Unassembled WGS sequence"/>
</dbReference>
<feature type="binding site" evidence="12 14">
    <location>
        <position position="221"/>
    </location>
    <ligand>
        <name>ATP</name>
        <dbReference type="ChEBI" id="CHEBI:30616"/>
    </ligand>
</feature>
<feature type="binding site" evidence="13">
    <location>
        <position position="168"/>
    </location>
    <ligand>
        <name>(2R)-3-phosphoglycerate</name>
        <dbReference type="ChEBI" id="CHEBI:58272"/>
    </ligand>
</feature>
<dbReference type="EMBL" id="AEXO01000069">
    <property type="protein sequence ID" value="EGC86253.1"/>
    <property type="molecule type" value="Genomic_DNA"/>
</dbReference>
<evidence type="ECO:0000256" key="12">
    <source>
        <dbReference type="HAMAP-Rule" id="MF_00145"/>
    </source>
</evidence>
<dbReference type="GO" id="GO:0004618">
    <property type="term" value="F:phosphoglycerate kinase activity"/>
    <property type="evidence" value="ECO:0007669"/>
    <property type="project" value="UniProtKB-UniRule"/>
</dbReference>
<keyword evidence="9 12" id="KW-0418">Kinase</keyword>
<feature type="binding site" evidence="12 14">
    <location>
        <position position="343"/>
    </location>
    <ligand>
        <name>ATP</name>
        <dbReference type="ChEBI" id="CHEBI:30616"/>
    </ligand>
</feature>
<dbReference type="GO" id="GO:0043531">
    <property type="term" value="F:ADP binding"/>
    <property type="evidence" value="ECO:0007669"/>
    <property type="project" value="TreeGrafter"/>
</dbReference>
<evidence type="ECO:0000256" key="11">
    <source>
        <dbReference type="ARBA" id="ARBA00023152"/>
    </source>
</evidence>
<dbReference type="InterPro" id="IPR015824">
    <property type="entry name" value="Phosphoglycerate_kinase_N"/>
</dbReference>
<evidence type="ECO:0000256" key="3">
    <source>
        <dbReference type="ARBA" id="ARBA00008982"/>
    </source>
</evidence>
<evidence type="ECO:0000256" key="1">
    <source>
        <dbReference type="ARBA" id="ARBA00000642"/>
    </source>
</evidence>
<evidence type="ECO:0000256" key="7">
    <source>
        <dbReference type="ARBA" id="ARBA00022679"/>
    </source>
</evidence>